<evidence type="ECO:0000256" key="3">
    <source>
        <dbReference type="ARBA" id="ARBA00012744"/>
    </source>
</evidence>
<dbReference type="SUPFAM" id="SSF51445">
    <property type="entry name" value="(Trans)glycosidases"/>
    <property type="match status" value="1"/>
</dbReference>
<gene>
    <name evidence="10" type="ORF">IAA66_02780</name>
</gene>
<evidence type="ECO:0000313" key="11">
    <source>
        <dbReference type="Proteomes" id="UP000886819"/>
    </source>
</evidence>
<comment type="caution">
    <text evidence="10">The sequence shown here is derived from an EMBL/GenBank/DDBJ whole genome shotgun (WGS) entry which is preliminary data.</text>
</comment>
<evidence type="ECO:0000256" key="4">
    <source>
        <dbReference type="ARBA" id="ARBA00022729"/>
    </source>
</evidence>
<dbReference type="Gene3D" id="3.40.50.1700">
    <property type="entry name" value="Glycoside hydrolase family 3 C-terminal domain"/>
    <property type="match status" value="1"/>
</dbReference>
<keyword evidence="4 7" id="KW-0732">Signal</keyword>
<evidence type="ECO:0000256" key="5">
    <source>
        <dbReference type="ARBA" id="ARBA00022801"/>
    </source>
</evidence>
<protein>
    <recommendedName>
        <fullName evidence="3">beta-glucosidase</fullName>
        <ecNumber evidence="3">3.2.1.21</ecNumber>
    </recommendedName>
</protein>
<feature type="domain" description="Glycoside hydrolase family 3 N-terminal" evidence="8">
    <location>
        <begin position="86"/>
        <end position="415"/>
    </location>
</feature>
<dbReference type="InterPro" id="IPR002772">
    <property type="entry name" value="Glyco_hydro_3_C"/>
</dbReference>
<dbReference type="PANTHER" id="PTHR30620">
    <property type="entry name" value="PERIPLASMIC BETA-GLUCOSIDASE-RELATED"/>
    <property type="match status" value="1"/>
</dbReference>
<dbReference type="GO" id="GO:0008422">
    <property type="term" value="F:beta-glucosidase activity"/>
    <property type="evidence" value="ECO:0007669"/>
    <property type="project" value="UniProtKB-EC"/>
</dbReference>
<feature type="domain" description="Glycoside hydrolase family 3 C-terminal" evidence="9">
    <location>
        <begin position="454"/>
        <end position="658"/>
    </location>
</feature>
<dbReference type="AlphaFoldDB" id="A0A9D1CHV5"/>
<proteinExistence type="inferred from homology"/>
<comment type="similarity">
    <text evidence="2">Belongs to the glycosyl hydrolase 3 family.</text>
</comment>
<dbReference type="GO" id="GO:0009251">
    <property type="term" value="P:glucan catabolic process"/>
    <property type="evidence" value="ECO:0007669"/>
    <property type="project" value="TreeGrafter"/>
</dbReference>
<feature type="chain" id="PRO_5038736621" description="beta-glucosidase" evidence="7">
    <location>
        <begin position="31"/>
        <end position="660"/>
    </location>
</feature>
<comment type="catalytic activity">
    <reaction evidence="1">
        <text>Hydrolysis of terminal, non-reducing beta-D-glucosyl residues with release of beta-D-glucose.</text>
        <dbReference type="EC" id="3.2.1.21"/>
    </reaction>
</comment>
<organism evidence="10 11">
    <name type="scientific">Candidatus Avichristensenella intestinipullorum</name>
    <dbReference type="NCBI Taxonomy" id="2840693"/>
    <lineage>
        <taxon>Bacteria</taxon>
        <taxon>Bacillati</taxon>
        <taxon>Bacillota</taxon>
        <taxon>Clostridia</taxon>
        <taxon>Candidatus Avichristensenella</taxon>
    </lineage>
</organism>
<dbReference type="InterPro" id="IPR051915">
    <property type="entry name" value="Cellulose_Degrad_GH3"/>
</dbReference>
<evidence type="ECO:0000256" key="7">
    <source>
        <dbReference type="SAM" id="SignalP"/>
    </source>
</evidence>
<evidence type="ECO:0000256" key="6">
    <source>
        <dbReference type="ARBA" id="ARBA00023295"/>
    </source>
</evidence>
<keyword evidence="5 10" id="KW-0378">Hydrolase</keyword>
<accession>A0A9D1CHV5</accession>
<evidence type="ECO:0000256" key="2">
    <source>
        <dbReference type="ARBA" id="ARBA00005336"/>
    </source>
</evidence>
<feature type="signal peptide" evidence="7">
    <location>
        <begin position="1"/>
        <end position="30"/>
    </location>
</feature>
<sequence>MLTKRMWRRALSLASAVALACTLMAGAAFAEGESFEQPTLNPRVKSIIEADGYQFIDLNDNGALDVYEDWRQDADTRAADLVSQMTVREKIAQMQHPTFLPRADGEIPSYLQEWCNLESIGMLLIRELNSVEAAATTMNVIQEYAEGSRLGVPVLVSMDSVHGLSYVSGSTVTPHNLALAATRDEELVTRLAEIAREEHLAVGVRMTLSPEADIASEPRWGRVMETFGEDPDLVTQMVTAQVVAFQNGTEGLNSGSIVACMKHFPGAGPQMDGKDTSPIVSTEETLEIHLKPYYAALEVNLAAVMPYYSVPLTLDMENSAIGSKATLQDLLRDKMGFEGIIQTDWGMIWAIQEALGTMTGEEVSDEEAILIGITESRVDGIGGESIRLIDQMEQYTNEGKIDEEILTAAATRIVKVKFEMGVFENPYCDVEYAVSFVGNEESMAVNLEAARKAMTLLKNDGILPLDPDAEQNILVCGPRAGDMDSLVGGWSSAQEGLTIADAVAAYAGENTTVVYEPEDLERIAELAEDADVIIVSVGEPSYQHDPPWGYDTLEITSSQQEILEVAKASGKPIVTVVTGGRPYILTWCDENTNAILEAYYPGQQGGIAIAETLYGLNNPTGKTPIQFPRDMASVNNQEGDVSFDLENPLYDYGWGLSYDE</sequence>
<dbReference type="Pfam" id="PF00933">
    <property type="entry name" value="Glyco_hydro_3"/>
    <property type="match status" value="1"/>
</dbReference>
<evidence type="ECO:0000259" key="9">
    <source>
        <dbReference type="Pfam" id="PF01915"/>
    </source>
</evidence>
<dbReference type="InterPro" id="IPR001764">
    <property type="entry name" value="Glyco_hydro_3_N"/>
</dbReference>
<reference evidence="10" key="2">
    <citation type="journal article" date="2021" name="PeerJ">
        <title>Extensive microbial diversity within the chicken gut microbiome revealed by metagenomics and culture.</title>
        <authorList>
            <person name="Gilroy R."/>
            <person name="Ravi A."/>
            <person name="Getino M."/>
            <person name="Pursley I."/>
            <person name="Horton D.L."/>
            <person name="Alikhan N.F."/>
            <person name="Baker D."/>
            <person name="Gharbi K."/>
            <person name="Hall N."/>
            <person name="Watson M."/>
            <person name="Adriaenssens E.M."/>
            <person name="Foster-Nyarko E."/>
            <person name="Jarju S."/>
            <person name="Secka A."/>
            <person name="Antonio M."/>
            <person name="Oren A."/>
            <person name="Chaudhuri R.R."/>
            <person name="La Ragione R."/>
            <person name="Hildebrand F."/>
            <person name="Pallen M.J."/>
        </authorList>
    </citation>
    <scope>NUCLEOTIDE SEQUENCE</scope>
    <source>
        <strain evidence="10">ChiHile30-977</strain>
    </source>
</reference>
<dbReference type="Gene3D" id="3.20.20.300">
    <property type="entry name" value="Glycoside hydrolase, family 3, N-terminal domain"/>
    <property type="match status" value="1"/>
</dbReference>
<dbReference type="PROSITE" id="PS51257">
    <property type="entry name" value="PROKAR_LIPOPROTEIN"/>
    <property type="match status" value="1"/>
</dbReference>
<dbReference type="SUPFAM" id="SSF52279">
    <property type="entry name" value="Beta-D-glucan exohydrolase, C-terminal domain"/>
    <property type="match status" value="1"/>
</dbReference>
<dbReference type="EC" id="3.2.1.21" evidence="3"/>
<dbReference type="EMBL" id="DVFI01000037">
    <property type="protein sequence ID" value="HIQ62496.1"/>
    <property type="molecule type" value="Genomic_DNA"/>
</dbReference>
<dbReference type="Pfam" id="PF01915">
    <property type="entry name" value="Glyco_hydro_3_C"/>
    <property type="match status" value="1"/>
</dbReference>
<dbReference type="InterPro" id="IPR036962">
    <property type="entry name" value="Glyco_hydro_3_N_sf"/>
</dbReference>
<keyword evidence="6" id="KW-0326">Glycosidase</keyword>
<dbReference type="InterPro" id="IPR036881">
    <property type="entry name" value="Glyco_hydro_3_C_sf"/>
</dbReference>
<evidence type="ECO:0000259" key="8">
    <source>
        <dbReference type="Pfam" id="PF00933"/>
    </source>
</evidence>
<dbReference type="PRINTS" id="PR00133">
    <property type="entry name" value="GLHYDRLASE3"/>
</dbReference>
<dbReference type="PANTHER" id="PTHR30620:SF16">
    <property type="entry name" value="LYSOSOMAL BETA GLUCOSIDASE"/>
    <property type="match status" value="1"/>
</dbReference>
<evidence type="ECO:0000313" key="10">
    <source>
        <dbReference type="EMBL" id="HIQ62496.1"/>
    </source>
</evidence>
<dbReference type="Proteomes" id="UP000886819">
    <property type="component" value="Unassembled WGS sequence"/>
</dbReference>
<reference evidence="10" key="1">
    <citation type="submission" date="2020-10" db="EMBL/GenBank/DDBJ databases">
        <authorList>
            <person name="Gilroy R."/>
        </authorList>
    </citation>
    <scope>NUCLEOTIDE SEQUENCE</scope>
    <source>
        <strain evidence="10">ChiHile30-977</strain>
    </source>
</reference>
<dbReference type="InterPro" id="IPR017853">
    <property type="entry name" value="GH"/>
</dbReference>
<evidence type="ECO:0000256" key="1">
    <source>
        <dbReference type="ARBA" id="ARBA00000448"/>
    </source>
</evidence>
<name>A0A9D1CHV5_9FIRM</name>